<keyword evidence="1" id="KW-0732">Signal</keyword>
<dbReference type="RefSeq" id="WP_369231803.1">
    <property type="nucleotide sequence ID" value="NZ_CP163435.1"/>
</dbReference>
<proteinExistence type="predicted"/>
<evidence type="ECO:0000313" key="3">
    <source>
        <dbReference type="EMBL" id="XDQ24818.1"/>
    </source>
</evidence>
<feature type="domain" description="Dienelactone hydrolase" evidence="2">
    <location>
        <begin position="128"/>
        <end position="223"/>
    </location>
</feature>
<dbReference type="GO" id="GO:0016787">
    <property type="term" value="F:hydrolase activity"/>
    <property type="evidence" value="ECO:0007669"/>
    <property type="project" value="UniProtKB-KW"/>
</dbReference>
<organism evidence="3">
    <name type="scientific">Streptomyces sp. R21</name>
    <dbReference type="NCBI Taxonomy" id="3238627"/>
    <lineage>
        <taxon>Bacteria</taxon>
        <taxon>Bacillati</taxon>
        <taxon>Actinomycetota</taxon>
        <taxon>Actinomycetes</taxon>
        <taxon>Kitasatosporales</taxon>
        <taxon>Streptomycetaceae</taxon>
        <taxon>Streptomyces</taxon>
    </lineage>
</organism>
<evidence type="ECO:0000256" key="1">
    <source>
        <dbReference type="SAM" id="SignalP"/>
    </source>
</evidence>
<dbReference type="AlphaFoldDB" id="A0AB39P6V9"/>
<dbReference type="InterPro" id="IPR002925">
    <property type="entry name" value="Dienelactn_hydro"/>
</dbReference>
<keyword evidence="3" id="KW-0378">Hydrolase</keyword>
<dbReference type="InterPro" id="IPR029058">
    <property type="entry name" value="AB_hydrolase_fold"/>
</dbReference>
<dbReference type="EMBL" id="CP163435">
    <property type="protein sequence ID" value="XDQ24818.1"/>
    <property type="molecule type" value="Genomic_DNA"/>
</dbReference>
<dbReference type="PROSITE" id="PS51257">
    <property type="entry name" value="PROKAR_LIPOPROTEIN"/>
    <property type="match status" value="1"/>
</dbReference>
<dbReference type="SUPFAM" id="SSF53474">
    <property type="entry name" value="alpha/beta-Hydrolases"/>
    <property type="match status" value="1"/>
</dbReference>
<name>A0AB39P6V9_9ACTN</name>
<reference evidence="3" key="1">
    <citation type="submission" date="2024-07" db="EMBL/GenBank/DDBJ databases">
        <authorList>
            <person name="Yu S.T."/>
        </authorList>
    </citation>
    <scope>NUCLEOTIDE SEQUENCE</scope>
    <source>
        <strain evidence="3">R21</strain>
    </source>
</reference>
<protein>
    <submittedName>
        <fullName evidence="3">Alpha/beta hydrolase</fullName>
    </submittedName>
</protein>
<sequence>MNRSSWTAAALVCAGVLVLGACGDDDSGGEAATTPAPSSTVKDFGCLAGKQLKGSVTFKDTEGNDVGGYETGTGTTGIVLSHMRGTDVCSWVPAADELAGDGYRVLAVDSSGSEVPEIEGATARLRAHGAKKIILMGASKGGTASLVAASKIAPKAAAVVSLSGPGLYNSMDATEAVPKLTMPVLFVAAKGDGQFADDAKEMDRLAKKSRGEKLQMVSGAAHGNGILDQQPSVWADVKAFLAKYR</sequence>
<feature type="signal peptide" evidence="1">
    <location>
        <begin position="1"/>
        <end position="23"/>
    </location>
</feature>
<accession>A0AB39P6V9</accession>
<feature type="chain" id="PRO_5044350109" evidence="1">
    <location>
        <begin position="24"/>
        <end position="245"/>
    </location>
</feature>
<evidence type="ECO:0000259" key="2">
    <source>
        <dbReference type="Pfam" id="PF01738"/>
    </source>
</evidence>
<dbReference type="Gene3D" id="3.40.50.1820">
    <property type="entry name" value="alpha/beta hydrolase"/>
    <property type="match status" value="2"/>
</dbReference>
<dbReference type="Pfam" id="PF01738">
    <property type="entry name" value="DLH"/>
    <property type="match status" value="1"/>
</dbReference>
<gene>
    <name evidence="3" type="ORF">AB5J56_09035</name>
</gene>